<dbReference type="Proteomes" id="UP000032702">
    <property type="component" value="Unassembled WGS sequence"/>
</dbReference>
<dbReference type="InterPro" id="IPR006944">
    <property type="entry name" value="Phage/GTA_portal"/>
</dbReference>
<feature type="compositionally biased region" description="Basic and acidic residues" evidence="1">
    <location>
        <begin position="1"/>
        <end position="11"/>
    </location>
</feature>
<evidence type="ECO:0000313" key="3">
    <source>
        <dbReference type="Proteomes" id="UP000032702"/>
    </source>
</evidence>
<gene>
    <name evidence="2" type="ORF">STIAU_1425</name>
</gene>
<dbReference type="EMBL" id="AAMD01000065">
    <property type="protein sequence ID" value="EAU66047.1"/>
    <property type="molecule type" value="Genomic_DNA"/>
</dbReference>
<dbReference type="PATRIC" id="fig|378806.16.peg.5160"/>
<dbReference type="AlphaFoldDB" id="Q090B9"/>
<organism evidence="2 3">
    <name type="scientific">Stigmatella aurantiaca (strain DW4/3-1)</name>
    <dbReference type="NCBI Taxonomy" id="378806"/>
    <lineage>
        <taxon>Bacteria</taxon>
        <taxon>Pseudomonadati</taxon>
        <taxon>Myxococcota</taxon>
        <taxon>Myxococcia</taxon>
        <taxon>Myxococcales</taxon>
        <taxon>Cystobacterineae</taxon>
        <taxon>Archangiaceae</taxon>
        <taxon>Stigmatella</taxon>
    </lineage>
</organism>
<feature type="region of interest" description="Disordered" evidence="1">
    <location>
        <begin position="63"/>
        <end position="89"/>
    </location>
</feature>
<feature type="compositionally biased region" description="Basic residues" evidence="1">
    <location>
        <begin position="113"/>
        <end position="123"/>
    </location>
</feature>
<protein>
    <submittedName>
        <fullName evidence="2">Phage portal protein, putative</fullName>
    </submittedName>
</protein>
<comment type="caution">
    <text evidence="2">The sequence shown here is derived from an EMBL/GenBank/DDBJ whole genome shotgun (WGS) entry which is preliminary data.</text>
</comment>
<proteinExistence type="predicted"/>
<feature type="compositionally biased region" description="Pro residues" evidence="1">
    <location>
        <begin position="77"/>
        <end position="87"/>
    </location>
</feature>
<feature type="region of interest" description="Disordered" evidence="1">
    <location>
        <begin position="1"/>
        <end position="44"/>
    </location>
</feature>
<evidence type="ECO:0000313" key="2">
    <source>
        <dbReference type="EMBL" id="EAU66047.1"/>
    </source>
</evidence>
<dbReference type="Pfam" id="PF04860">
    <property type="entry name" value="Phage_portal"/>
    <property type="match status" value="1"/>
</dbReference>
<accession>Q090B9</accession>
<reference evidence="2 3" key="1">
    <citation type="submission" date="2006-04" db="EMBL/GenBank/DDBJ databases">
        <authorList>
            <person name="Nierman W.C."/>
        </authorList>
    </citation>
    <scope>NUCLEOTIDE SEQUENCE [LARGE SCALE GENOMIC DNA]</scope>
    <source>
        <strain evidence="2 3">DW4/3-1</strain>
    </source>
</reference>
<feature type="region of interest" description="Disordered" evidence="1">
    <location>
        <begin position="109"/>
        <end position="157"/>
    </location>
</feature>
<evidence type="ECO:0000256" key="1">
    <source>
        <dbReference type="SAM" id="MobiDB-lite"/>
    </source>
</evidence>
<sequence>MALVVRTHEQRSTTSPPPEPPLAVAHSHAPNLEEGQGVPPSCPSQERIDVPEMGPEAFVLAGGEARGPQRPRTSRAPLPPRALPPLGPGGLCAERRQSLRPRLSLGRATPRAGVHRRVLHPRRTAGGSPRRVGGTRPARSRHLSHPHGPPGLRGGPSVTVPAEVHQAEERLQSILKAVVVGARVDEPASRPGGEDALAFSEAGALQPPYEPEALCLLVEHSNSLRQNVDAYATNIDGFGYRFEPAIDFDADGAREKVADAMALERLAARDAGTLPSGTPPLPTDAEVTAHAEAVRQQARVEKARLESFFDFCCFDGSFVELRRRTRHDLEVTGNAYWEVLRDGKGDIARFVYVPSYTVRLLPLDKEAVEVRERVRISAVSFDTVSTRRRLRRYIQVQGSERVYFKSFGDSRVISRLTGRTFADVTALKAADASDGPATELIHFAIHSPRSPYGIPRWVGTLLSVLGSRQMEEVNYLYFSNKSVPPLALLVSGGRLSDASVPRIERFIEENLKGKANFHKILILEADGAGTGDGGRAKIELRPLTDAQQQDALFQQYDQRNIDKVGSSFRLPPLLRGDGRDFNRSVAEAQLRFAEDQVFQPERDEFDFLLNRKVLADMGVRFWRFRSQTTATRDPERMTEMVERLVRVGVLTPEEGRQLAGDIFHREFRKIADDWVRRPLTLTLAGIQTGVEDLKPQKDKDSLLGEAKRLLGLREELRAEEERLAQGRLALARRYMDTEHVPVPRAEFDTWFSGQPT</sequence>
<name>Q090B9_STIAD</name>